<keyword evidence="3" id="KW-0285">Flavoprotein</keyword>
<dbReference type="InterPro" id="IPR036188">
    <property type="entry name" value="FAD/NAD-bd_sf"/>
</dbReference>
<organism evidence="11 12">
    <name type="scientific">Marinilabilia salmonicolor</name>
    <dbReference type="NCBI Taxonomy" id="989"/>
    <lineage>
        <taxon>Bacteria</taxon>
        <taxon>Pseudomonadati</taxon>
        <taxon>Bacteroidota</taxon>
        <taxon>Bacteroidia</taxon>
        <taxon>Marinilabiliales</taxon>
        <taxon>Marinilabiliaceae</taxon>
        <taxon>Marinilabilia</taxon>
    </lineage>
</organism>
<evidence type="ECO:0000256" key="1">
    <source>
        <dbReference type="ARBA" id="ARBA00005272"/>
    </source>
</evidence>
<evidence type="ECO:0000256" key="3">
    <source>
        <dbReference type="ARBA" id="ARBA00022630"/>
    </source>
</evidence>
<dbReference type="PRINTS" id="PR00368">
    <property type="entry name" value="FADPNR"/>
</dbReference>
<keyword evidence="4" id="KW-0274">FAD</keyword>
<evidence type="ECO:0000256" key="4">
    <source>
        <dbReference type="ARBA" id="ARBA00022827"/>
    </source>
</evidence>
<comment type="similarity">
    <text evidence="1">Belongs to the NADH dehydrogenase family.</text>
</comment>
<evidence type="ECO:0000259" key="9">
    <source>
        <dbReference type="Pfam" id="PF07992"/>
    </source>
</evidence>
<dbReference type="PANTHER" id="PTHR43706">
    <property type="entry name" value="NADH DEHYDROGENASE"/>
    <property type="match status" value="1"/>
</dbReference>
<feature type="domain" description="External alternative NADH-ubiquinone oxidoreductase-like C-terminal" evidence="10">
    <location>
        <begin position="366"/>
        <end position="421"/>
    </location>
</feature>
<reference evidence="11 12" key="1">
    <citation type="submission" date="2018-07" db="EMBL/GenBank/DDBJ databases">
        <title>Freshwater and sediment microbial communities from various areas in North America, analyzing microbe dynamics in response to fracking.</title>
        <authorList>
            <person name="Lamendella R."/>
        </authorList>
    </citation>
    <scope>NUCLEOTIDE SEQUENCE [LARGE SCALE GENOMIC DNA]</scope>
    <source>
        <strain evidence="11 12">160A</strain>
    </source>
</reference>
<comment type="caution">
    <text evidence="11">The sequence shown here is derived from an EMBL/GenBank/DDBJ whole genome shotgun (WGS) entry which is preliminary data.</text>
</comment>
<feature type="domain" description="FAD/NAD(P)-binding" evidence="9">
    <location>
        <begin position="24"/>
        <end position="342"/>
    </location>
</feature>
<accession>A0A368VFM0</accession>
<evidence type="ECO:0000313" key="11">
    <source>
        <dbReference type="EMBL" id="RCW39080.1"/>
    </source>
</evidence>
<evidence type="ECO:0000256" key="8">
    <source>
        <dbReference type="ARBA" id="ARBA00047599"/>
    </source>
</evidence>
<dbReference type="Pfam" id="PF22366">
    <property type="entry name" value="NDH2_C"/>
    <property type="match status" value="1"/>
</dbReference>
<evidence type="ECO:0000256" key="6">
    <source>
        <dbReference type="ARBA" id="ARBA00023002"/>
    </source>
</evidence>
<dbReference type="PRINTS" id="PR00411">
    <property type="entry name" value="PNDRDTASEI"/>
</dbReference>
<keyword evidence="6" id="KW-0560">Oxidoreductase</keyword>
<comment type="catalytic activity">
    <reaction evidence="8">
        <text>a quinone + NADH + H(+) = a quinol + NAD(+)</text>
        <dbReference type="Rhea" id="RHEA:46160"/>
        <dbReference type="ChEBI" id="CHEBI:15378"/>
        <dbReference type="ChEBI" id="CHEBI:24646"/>
        <dbReference type="ChEBI" id="CHEBI:57540"/>
        <dbReference type="ChEBI" id="CHEBI:57945"/>
        <dbReference type="ChEBI" id="CHEBI:132124"/>
        <dbReference type="EC" id="1.6.5.9"/>
    </reaction>
</comment>
<dbReference type="EC" id="1.6.5.9" evidence="2"/>
<keyword evidence="12" id="KW-1185">Reference proteome</keyword>
<dbReference type="InterPro" id="IPR023753">
    <property type="entry name" value="FAD/NAD-binding_dom"/>
</dbReference>
<dbReference type="EMBL" id="QPIZ01000002">
    <property type="protein sequence ID" value="RCW39080.1"/>
    <property type="molecule type" value="Genomic_DNA"/>
</dbReference>
<sequence>MEYFENINCVDMGRICIPDSDYPRVVVVGGGFAGLNLVKRLKNMPVQVVLIDKNNFHQFLPLLYQVATSGIEPDNIVFPFRKLFNQNPNVLYRMAEATGIDAENKRLNSTIGYIKYDYLVLAGGSAVNFFGNSGFENFGQGLKTITDALDIRSKLLQNLEKATITCIKEEKQTLSSVAIVGGGPAGVELAGAFAEFKKYILPKDYPELKNVEMKIYLLEASDRILQWMPGKLSEKALKYLTAQKVDVMLNAPVKSFNGSTVTLQSGKNLNAAAFIWTAGVKGSSIEGLPSGVKTRQNRLAVDEFNRIQSLDKVFAIGDIAQMKTENYPSGHPMVAQTAIQQGKALAANLMKILNKEPLIPFEYHDKGSMATIGKKRAVAKIKNLETGGFNAWLIWSFIHLMSILGIRNKILVAINWLWSYFTYDKGDRVIIRRAPGGKG</sequence>
<dbReference type="Gene3D" id="3.50.50.100">
    <property type="match status" value="1"/>
</dbReference>
<gene>
    <name evidence="11" type="ORF">DFO77_102235</name>
</gene>
<dbReference type="SUPFAM" id="SSF51905">
    <property type="entry name" value="FAD/NAD(P)-binding domain"/>
    <property type="match status" value="1"/>
</dbReference>
<evidence type="ECO:0000256" key="5">
    <source>
        <dbReference type="ARBA" id="ARBA00022946"/>
    </source>
</evidence>
<dbReference type="AlphaFoldDB" id="A0A368VFM0"/>
<dbReference type="PANTHER" id="PTHR43706:SF47">
    <property type="entry name" value="EXTERNAL NADH-UBIQUINONE OXIDOREDUCTASE 1, MITOCHONDRIAL-RELATED"/>
    <property type="match status" value="1"/>
</dbReference>
<dbReference type="GO" id="GO:0050136">
    <property type="term" value="F:NADH dehydrogenase (quinone) (non-electrogenic) activity"/>
    <property type="evidence" value="ECO:0007669"/>
    <property type="project" value="UniProtKB-EC"/>
</dbReference>
<protein>
    <recommendedName>
        <fullName evidence="2">NADH:ubiquinone reductase (non-electrogenic)</fullName>
        <ecNumber evidence="2">1.6.5.9</ecNumber>
    </recommendedName>
</protein>
<evidence type="ECO:0000256" key="7">
    <source>
        <dbReference type="ARBA" id="ARBA00023027"/>
    </source>
</evidence>
<dbReference type="Pfam" id="PF07992">
    <property type="entry name" value="Pyr_redox_2"/>
    <property type="match status" value="1"/>
</dbReference>
<dbReference type="InterPro" id="IPR054585">
    <property type="entry name" value="NDH2-like_C"/>
</dbReference>
<evidence type="ECO:0000313" key="12">
    <source>
        <dbReference type="Proteomes" id="UP000252733"/>
    </source>
</evidence>
<name>A0A368VFM0_9BACT</name>
<evidence type="ECO:0000256" key="2">
    <source>
        <dbReference type="ARBA" id="ARBA00012637"/>
    </source>
</evidence>
<proteinExistence type="inferred from homology"/>
<keyword evidence="7" id="KW-0520">NAD</keyword>
<keyword evidence="5" id="KW-0809">Transit peptide</keyword>
<evidence type="ECO:0000259" key="10">
    <source>
        <dbReference type="Pfam" id="PF22366"/>
    </source>
</evidence>
<dbReference type="Proteomes" id="UP000252733">
    <property type="component" value="Unassembled WGS sequence"/>
</dbReference>
<dbReference type="InterPro" id="IPR045024">
    <property type="entry name" value="NDH-2"/>
</dbReference>